<dbReference type="AlphaFoldDB" id="A0A1G4JJ55"/>
<evidence type="ECO:0000256" key="13">
    <source>
        <dbReference type="RuleBase" id="RU003953"/>
    </source>
</evidence>
<dbReference type="PANTHER" id="PTHR13734:SF5">
    <property type="entry name" value="CCA TRNA NUCLEOTIDYLTRANSFERASE, MITOCHONDRIAL"/>
    <property type="match status" value="1"/>
</dbReference>
<name>A0A1G4JJ55_9SACH</name>
<dbReference type="GO" id="GO:0052927">
    <property type="term" value="F:CC tRNA cytidylyltransferase activity"/>
    <property type="evidence" value="ECO:0007669"/>
    <property type="project" value="EnsemblFungi"/>
</dbReference>
<evidence type="ECO:0000256" key="1">
    <source>
        <dbReference type="ARBA" id="ARBA00007265"/>
    </source>
</evidence>
<proteinExistence type="inferred from homology"/>
<dbReference type="SUPFAM" id="SSF81891">
    <property type="entry name" value="Poly A polymerase C-terminal region-like"/>
    <property type="match status" value="1"/>
</dbReference>
<dbReference type="GO" id="GO:0003723">
    <property type="term" value="F:RNA binding"/>
    <property type="evidence" value="ECO:0007669"/>
    <property type="project" value="UniProtKB-KW"/>
</dbReference>
<dbReference type="SUPFAM" id="SSF81301">
    <property type="entry name" value="Nucleotidyltransferase"/>
    <property type="match status" value="1"/>
</dbReference>
<gene>
    <name evidence="16" type="ORF">LADA_0F04060G</name>
</gene>
<evidence type="ECO:0000256" key="8">
    <source>
        <dbReference type="ARBA" id="ARBA00072969"/>
    </source>
</evidence>
<keyword evidence="17" id="KW-1185">Reference proteome</keyword>
<dbReference type="GO" id="GO:0000166">
    <property type="term" value="F:nucleotide binding"/>
    <property type="evidence" value="ECO:0007669"/>
    <property type="project" value="UniProtKB-KW"/>
</dbReference>
<dbReference type="OrthoDB" id="445712at2759"/>
<dbReference type="GO" id="GO:0052929">
    <property type="term" value="F:ATP:3'-cytidine-cytidine-tRNA adenylyltransferase activity"/>
    <property type="evidence" value="ECO:0007669"/>
    <property type="project" value="EnsemblFungi"/>
</dbReference>
<evidence type="ECO:0000256" key="6">
    <source>
        <dbReference type="ARBA" id="ARBA00056517"/>
    </source>
</evidence>
<evidence type="ECO:0000256" key="5">
    <source>
        <dbReference type="ARBA" id="ARBA00050431"/>
    </source>
</evidence>
<dbReference type="GO" id="GO:0001680">
    <property type="term" value="P:tRNA 3'-terminal CCA addition"/>
    <property type="evidence" value="ECO:0007669"/>
    <property type="project" value="EnsemblFungi"/>
</dbReference>
<protein>
    <recommendedName>
        <fullName evidence="8">CCA tRNA nucleotidyltransferase, mitochondrial</fullName>
        <ecNumber evidence="7">2.7.7.72</ecNumber>
    </recommendedName>
    <alternativeName>
        <fullName evidence="10">CCA-adding enzyme</fullName>
    </alternativeName>
    <alternativeName>
        <fullName evidence="9">tRNA CCA-pyrophosphorylase</fullName>
    </alternativeName>
    <alternativeName>
        <fullName evidence="11">tRNA adenylyltransferase</fullName>
    </alternativeName>
    <alternativeName>
        <fullName evidence="12">tRNA nucleotidyltransferase</fullName>
    </alternativeName>
</protein>
<keyword evidence="3" id="KW-0547">Nucleotide-binding</keyword>
<dbReference type="EC" id="2.7.7.72" evidence="7"/>
<dbReference type="InterPro" id="IPR043519">
    <property type="entry name" value="NT_sf"/>
</dbReference>
<evidence type="ECO:0000256" key="4">
    <source>
        <dbReference type="ARBA" id="ARBA00022884"/>
    </source>
</evidence>
<dbReference type="STRING" id="1266660.A0A1G4JJ55"/>
<dbReference type="Gene3D" id="1.10.3090.10">
    <property type="entry name" value="cca-adding enzyme, domain 2"/>
    <property type="match status" value="1"/>
</dbReference>
<keyword evidence="4 13" id="KW-0694">RNA-binding</keyword>
<dbReference type="Gene3D" id="3.30.460.10">
    <property type="entry name" value="Beta Polymerase, domain 2"/>
    <property type="match status" value="1"/>
</dbReference>
<evidence type="ECO:0000256" key="10">
    <source>
        <dbReference type="ARBA" id="ARBA00077436"/>
    </source>
</evidence>
<dbReference type="Pfam" id="PF01743">
    <property type="entry name" value="PolyA_pol"/>
    <property type="match status" value="1"/>
</dbReference>
<dbReference type="PANTHER" id="PTHR13734">
    <property type="entry name" value="TRNA-NUCLEOTIDYLTRANSFERASE"/>
    <property type="match status" value="1"/>
</dbReference>
<evidence type="ECO:0000256" key="12">
    <source>
        <dbReference type="ARBA" id="ARBA00082324"/>
    </source>
</evidence>
<dbReference type="InterPro" id="IPR032828">
    <property type="entry name" value="PolyA_RNA-bd"/>
</dbReference>
<evidence type="ECO:0000256" key="2">
    <source>
        <dbReference type="ARBA" id="ARBA00022679"/>
    </source>
</evidence>
<evidence type="ECO:0000313" key="16">
    <source>
        <dbReference type="EMBL" id="SCU90435.1"/>
    </source>
</evidence>
<dbReference type="EMBL" id="LT598458">
    <property type="protein sequence ID" value="SCU90435.1"/>
    <property type="molecule type" value="Genomic_DNA"/>
</dbReference>
<organism evidence="16 17">
    <name type="scientific">Lachancea dasiensis</name>
    <dbReference type="NCBI Taxonomy" id="1072105"/>
    <lineage>
        <taxon>Eukaryota</taxon>
        <taxon>Fungi</taxon>
        <taxon>Dikarya</taxon>
        <taxon>Ascomycota</taxon>
        <taxon>Saccharomycotina</taxon>
        <taxon>Saccharomycetes</taxon>
        <taxon>Saccharomycetales</taxon>
        <taxon>Saccharomycetaceae</taxon>
        <taxon>Lachancea</taxon>
    </lineage>
</organism>
<dbReference type="FunFam" id="3.30.460.10:FF:000019">
    <property type="entry name" value="tRNA nucleotidyltransferase cca2"/>
    <property type="match status" value="1"/>
</dbReference>
<dbReference type="Pfam" id="PF12627">
    <property type="entry name" value="PolyA_pol_RNAbd"/>
    <property type="match status" value="1"/>
</dbReference>
<evidence type="ECO:0000256" key="3">
    <source>
        <dbReference type="ARBA" id="ARBA00022741"/>
    </source>
</evidence>
<accession>A0A1G4JJ55</accession>
<comment type="catalytic activity">
    <reaction evidence="5">
        <text>a tRNA precursor + 2 CTP + ATP = a tRNA with a 3' CCA end + 3 diphosphate</text>
        <dbReference type="Rhea" id="RHEA:14433"/>
        <dbReference type="Rhea" id="RHEA-COMP:10465"/>
        <dbReference type="Rhea" id="RHEA-COMP:10468"/>
        <dbReference type="ChEBI" id="CHEBI:30616"/>
        <dbReference type="ChEBI" id="CHEBI:33019"/>
        <dbReference type="ChEBI" id="CHEBI:37563"/>
        <dbReference type="ChEBI" id="CHEBI:74896"/>
        <dbReference type="ChEBI" id="CHEBI:83071"/>
        <dbReference type="EC" id="2.7.7.72"/>
    </reaction>
</comment>
<feature type="domain" description="Poly A polymerase head" evidence="14">
    <location>
        <begin position="50"/>
        <end position="192"/>
    </location>
</feature>
<dbReference type="GO" id="GO:0005759">
    <property type="term" value="C:mitochondrial matrix"/>
    <property type="evidence" value="ECO:0007669"/>
    <property type="project" value="EnsemblFungi"/>
</dbReference>
<evidence type="ECO:0000259" key="15">
    <source>
        <dbReference type="Pfam" id="PF12627"/>
    </source>
</evidence>
<comment type="function">
    <text evidence="6">Nucleotidyltransferase that catalyzes the addition and repair of the essential 3'-terminal CCA sequence in tRNAs, which is necessary for the attachment of amino acids to the 3' terminus of tRNA molecules, using CTP and ATP as substrates. tRNA 3'-terminal CCA addition is required both for tRNA processing and repair. Also involved in tRNA surveillance by mediating tandem CCA addition to generate a CCACCA at the 3' terminus of unstable tRNAs. While stable tRNAs receive only 3'-terminal CCA, unstable tRNAs are marked with CCACCA and rapidly degraded. The structural flexibility of RNA controls the choice between CCA versus CCACCA addition: following the first CCA addition cycle, nucleotide-binding to the active site triggers a clockwise screw motion, producing torque on the RNA. This ejects stable RNAs, whereas unstable RNAs are refolded while bound to the enzyme and subjected to a second CCA catalytic cycle.</text>
</comment>
<comment type="similarity">
    <text evidence="1 13">Belongs to the tRNA nucleotidyltransferase/poly(A) polymerase family.</text>
</comment>
<sequence>MLKRAASSLLHKNMISKLTLTKTEQDVCSLLKDYSQEYNQSMPQKEPLMLRITGGWVRDKLLGLDSHDLDIAVNAMSGEQFALGLSDFLNRHHDIYGITPHSIHKIDKNPEKSKHLETATTKLFGIEVDFVNLRSEEYTTESRIPVVEFGTPKQDALRRDATLNALFYNIQHDEIEDFTGSGLEDLRRGVLRTPLPPLQTFLDDPLRVLRLIRFAARFGFSIDPETYAAMQDKNINKALEVKISRERVGIEIQKTLQGPDPLLGLKLIQEAGLDNVIFYWHSDPAIIAYNAEMTEMSEHNQAYANLNEHIALVIHRLPRLLENFSELRAKYMDKTFKQTFLLSVILAPFRGIKIIWNPQKALNRELSLSESIVKDGLKLGKTDSDLIGRCVETHPEYNNIVLNYKTLPRSEIGLAIRAYKGQWELAHLANLALAYCLDESSLGQYQKFFKYVYDQNLQNSHCLKPLVDGKALSKKMNLKPGPWMSRVVSEMIKWQLDNPSGGQEDVLEFVREILLVDSSV</sequence>
<evidence type="ECO:0000256" key="9">
    <source>
        <dbReference type="ARBA" id="ARBA00076038"/>
    </source>
</evidence>
<dbReference type="CDD" id="cd05398">
    <property type="entry name" value="NT_ClassII-CCAase"/>
    <property type="match status" value="1"/>
</dbReference>
<feature type="domain" description="tRNA nucleotidyltransferase/poly(A) polymerase RNA and SrmB- binding" evidence="15">
    <location>
        <begin position="219"/>
        <end position="278"/>
    </location>
</feature>
<evidence type="ECO:0000256" key="11">
    <source>
        <dbReference type="ARBA" id="ARBA00080500"/>
    </source>
</evidence>
<evidence type="ECO:0000256" key="7">
    <source>
        <dbReference type="ARBA" id="ARBA00066885"/>
    </source>
</evidence>
<keyword evidence="2 13" id="KW-0808">Transferase</keyword>
<evidence type="ECO:0000313" key="17">
    <source>
        <dbReference type="Proteomes" id="UP000190274"/>
    </source>
</evidence>
<dbReference type="Proteomes" id="UP000190274">
    <property type="component" value="Chromosome F"/>
</dbReference>
<dbReference type="GO" id="GO:0004810">
    <property type="term" value="F:CCA tRNA nucleotidyltransferase activity"/>
    <property type="evidence" value="ECO:0007669"/>
    <property type="project" value="UniProtKB-EC"/>
</dbReference>
<reference evidence="16 17" key="1">
    <citation type="submission" date="2016-03" db="EMBL/GenBank/DDBJ databases">
        <authorList>
            <person name="Devillers H."/>
        </authorList>
    </citation>
    <scope>NUCLEOTIDE SEQUENCE [LARGE SCALE GENOMIC DNA]</scope>
    <source>
        <strain evidence="16">CBS 10888</strain>
    </source>
</reference>
<evidence type="ECO:0000259" key="14">
    <source>
        <dbReference type="Pfam" id="PF01743"/>
    </source>
</evidence>
<dbReference type="InterPro" id="IPR002646">
    <property type="entry name" value="PolA_pol_head_dom"/>
</dbReference>